<feature type="transmembrane region" description="Helical" evidence="1">
    <location>
        <begin position="117"/>
        <end position="135"/>
    </location>
</feature>
<gene>
    <name evidence="2" type="ORF">PCOR1329_LOCUS13010</name>
</gene>
<dbReference type="EMBL" id="CAUYUJ010003819">
    <property type="protein sequence ID" value="CAK0806978.1"/>
    <property type="molecule type" value="Genomic_DNA"/>
</dbReference>
<sequence length="559" mass="62045">GSGSGQALAQLQASQYRLRGVMRRPLLETAALPPQSRYDIPGVNLVCGLLALRTRTHDPAFQSSPFSRRAWLCNIVACFYLCMVPIDVADSLQSCMLDFVYSMICIATKLVVPPQSWWTDAVTVAAGFVLTCFFLKVHDANWQTMFLYIQIGQSLILLLAGVHLEFCLSGNLAACLVAVVFIGSNPFVTACYCMILCIVSIVWFVIMSWGALYVYSLRADLERLIENSYGTATLELPRGIIISACPRFHQMVAVECVIGQQFRSSLILDDRARFDDMLSSATDGVFKSILATIQHPNGRSLDAVLVPYSGISNTVKVCVQSQGEVRHADIEESRSPTGIPRETMEPSVGSADFATGVSSLNYEWQCQQCLAFARDWGNITTYSSDGISLHSVPPAAPRSNADPGPGLPLRRALLRNGQHELFLAEIQRWRPLLYHEVTSTLQQWDHTATQLAPQLRQLAEQRRRAEFDEASAFIVDLQLVALRASSQFGTRGLGIATCWPIVISFVLGIDPLNHIVTVWPLLRLISPPLPDLESHREWTARVWTMMARRVPWVPPDAGY</sequence>
<protein>
    <submittedName>
        <fullName evidence="2">Uncharacterized protein</fullName>
    </submittedName>
</protein>
<feature type="transmembrane region" description="Helical" evidence="1">
    <location>
        <begin position="187"/>
        <end position="215"/>
    </location>
</feature>
<keyword evidence="3" id="KW-1185">Reference proteome</keyword>
<reference evidence="2" key="1">
    <citation type="submission" date="2023-10" db="EMBL/GenBank/DDBJ databases">
        <authorList>
            <person name="Chen Y."/>
            <person name="Shah S."/>
            <person name="Dougan E. K."/>
            <person name="Thang M."/>
            <person name="Chan C."/>
        </authorList>
    </citation>
    <scope>NUCLEOTIDE SEQUENCE [LARGE SCALE GENOMIC DNA]</scope>
</reference>
<accession>A0ABN9QMB5</accession>
<keyword evidence="1" id="KW-0812">Transmembrane</keyword>
<feature type="transmembrane region" description="Helical" evidence="1">
    <location>
        <begin position="155"/>
        <end position="181"/>
    </location>
</feature>
<organism evidence="2 3">
    <name type="scientific">Prorocentrum cordatum</name>
    <dbReference type="NCBI Taxonomy" id="2364126"/>
    <lineage>
        <taxon>Eukaryota</taxon>
        <taxon>Sar</taxon>
        <taxon>Alveolata</taxon>
        <taxon>Dinophyceae</taxon>
        <taxon>Prorocentrales</taxon>
        <taxon>Prorocentraceae</taxon>
        <taxon>Prorocentrum</taxon>
    </lineage>
</organism>
<keyword evidence="1" id="KW-1133">Transmembrane helix</keyword>
<evidence type="ECO:0000313" key="3">
    <source>
        <dbReference type="Proteomes" id="UP001189429"/>
    </source>
</evidence>
<evidence type="ECO:0000313" key="2">
    <source>
        <dbReference type="EMBL" id="CAK0806978.1"/>
    </source>
</evidence>
<comment type="caution">
    <text evidence="2">The sequence shown here is derived from an EMBL/GenBank/DDBJ whole genome shotgun (WGS) entry which is preliminary data.</text>
</comment>
<name>A0ABN9QMB5_9DINO</name>
<feature type="transmembrane region" description="Helical" evidence="1">
    <location>
        <begin position="71"/>
        <end position="89"/>
    </location>
</feature>
<proteinExistence type="predicted"/>
<feature type="non-terminal residue" evidence="2">
    <location>
        <position position="1"/>
    </location>
</feature>
<dbReference type="Proteomes" id="UP001189429">
    <property type="component" value="Unassembled WGS sequence"/>
</dbReference>
<keyword evidence="1" id="KW-0472">Membrane</keyword>
<evidence type="ECO:0000256" key="1">
    <source>
        <dbReference type="SAM" id="Phobius"/>
    </source>
</evidence>